<protein>
    <submittedName>
        <fullName evidence="8">Predicted Na+-dependent transporter</fullName>
    </submittedName>
</protein>
<name>A0A450W0P0_9GAMM</name>
<evidence type="ECO:0000313" key="8">
    <source>
        <dbReference type="EMBL" id="VFK10611.1"/>
    </source>
</evidence>
<dbReference type="InterPro" id="IPR038770">
    <property type="entry name" value="Na+/solute_symporter_sf"/>
</dbReference>
<dbReference type="EMBL" id="CAADFL010000146">
    <property type="protein sequence ID" value="VFK10611.1"/>
    <property type="molecule type" value="Genomic_DNA"/>
</dbReference>
<dbReference type="EMBL" id="CAADFA010000151">
    <property type="protein sequence ID" value="VFJ55131.1"/>
    <property type="molecule type" value="Genomic_DNA"/>
</dbReference>
<dbReference type="GO" id="GO:0016020">
    <property type="term" value="C:membrane"/>
    <property type="evidence" value="ECO:0007669"/>
    <property type="project" value="UniProtKB-SubCell"/>
</dbReference>
<dbReference type="InterPro" id="IPR004710">
    <property type="entry name" value="Bilac:Na_transpt"/>
</dbReference>
<evidence type="ECO:0000256" key="5">
    <source>
        <dbReference type="SAM" id="Phobius"/>
    </source>
</evidence>
<sequence>MLEKIEEIITVHFIIVIAVGFVIGFSFQDLSGFLNPYIIPILMIVMYFSFLRIDAEIFMEEVKKYVVNLYLCFLTVIIVPVVIFYLCLIVLKLFSLHESWAIGPLILFLSPTSALSVTFTIILKGKFERALLNLVLTSFIAPFSMPFLLRFLAGSYVEIDFYRMMGLLSLIIAIPFVLSRINGIFFPAVKRALLPHLSSASIILLTLVEIGALEGFRSFALEKPSGFFGSIALSIFVLMSAYALGWVLAGSKNPVDRITVTLLTTWPNLGLPIGIANTFFREDMPNVFFFLVVMVLPWHISIAFPKWISRRHSLR</sequence>
<dbReference type="InterPro" id="IPR002657">
    <property type="entry name" value="BilAc:Na_symport/Acr3"/>
</dbReference>
<evidence type="ECO:0000256" key="3">
    <source>
        <dbReference type="ARBA" id="ARBA00022989"/>
    </source>
</evidence>
<feature type="transmembrane region" description="Helical" evidence="5">
    <location>
        <begin position="260"/>
        <end position="280"/>
    </location>
</feature>
<proteinExistence type="predicted"/>
<evidence type="ECO:0000256" key="1">
    <source>
        <dbReference type="ARBA" id="ARBA00004141"/>
    </source>
</evidence>
<feature type="transmembrane region" description="Helical" evidence="5">
    <location>
        <begin position="161"/>
        <end position="181"/>
    </location>
</feature>
<evidence type="ECO:0000313" key="6">
    <source>
        <dbReference type="EMBL" id="VFJ55131.1"/>
    </source>
</evidence>
<keyword evidence="2 5" id="KW-0812">Transmembrane</keyword>
<dbReference type="AlphaFoldDB" id="A0A450W0P0"/>
<organism evidence="8">
    <name type="scientific">Candidatus Kentrum sp. FM</name>
    <dbReference type="NCBI Taxonomy" id="2126340"/>
    <lineage>
        <taxon>Bacteria</taxon>
        <taxon>Pseudomonadati</taxon>
        <taxon>Pseudomonadota</taxon>
        <taxon>Gammaproteobacteria</taxon>
        <taxon>Candidatus Kentrum</taxon>
    </lineage>
</organism>
<accession>A0A450W0P0</accession>
<keyword evidence="3 5" id="KW-1133">Transmembrane helix</keyword>
<dbReference type="PANTHER" id="PTHR10361">
    <property type="entry name" value="SODIUM-BILE ACID COTRANSPORTER"/>
    <property type="match status" value="1"/>
</dbReference>
<keyword evidence="4 5" id="KW-0472">Membrane</keyword>
<feature type="transmembrane region" description="Helical" evidence="5">
    <location>
        <begin position="225"/>
        <end position="248"/>
    </location>
</feature>
<evidence type="ECO:0000256" key="2">
    <source>
        <dbReference type="ARBA" id="ARBA00022692"/>
    </source>
</evidence>
<dbReference type="PANTHER" id="PTHR10361:SF28">
    <property type="entry name" value="P3 PROTEIN-RELATED"/>
    <property type="match status" value="1"/>
</dbReference>
<feature type="transmembrane region" description="Helical" evidence="5">
    <location>
        <begin position="65"/>
        <end position="94"/>
    </location>
</feature>
<evidence type="ECO:0000313" key="7">
    <source>
        <dbReference type="EMBL" id="VFJ56131.1"/>
    </source>
</evidence>
<dbReference type="Gene3D" id="1.20.1530.20">
    <property type="match status" value="1"/>
</dbReference>
<feature type="transmembrane region" description="Helical" evidence="5">
    <location>
        <begin position="286"/>
        <end position="308"/>
    </location>
</feature>
<evidence type="ECO:0000256" key="4">
    <source>
        <dbReference type="ARBA" id="ARBA00023136"/>
    </source>
</evidence>
<feature type="transmembrane region" description="Helical" evidence="5">
    <location>
        <begin position="33"/>
        <end position="53"/>
    </location>
</feature>
<comment type="subcellular location">
    <subcellularLocation>
        <location evidence="1">Membrane</location>
        <topology evidence="1">Multi-pass membrane protein</topology>
    </subcellularLocation>
</comment>
<gene>
    <name evidence="7" type="ORF">BECKFM1743A_GA0114220_101625</name>
    <name evidence="8" type="ORF">BECKFM1743B_GA0114221_101461</name>
    <name evidence="6" type="ORF">BECKFM1743C_GA0114222_101516</name>
</gene>
<dbReference type="Pfam" id="PF01758">
    <property type="entry name" value="SBF"/>
    <property type="match status" value="1"/>
</dbReference>
<feature type="transmembrane region" description="Helical" evidence="5">
    <location>
        <begin position="7"/>
        <end position="27"/>
    </location>
</feature>
<feature type="transmembrane region" description="Helical" evidence="5">
    <location>
        <begin position="130"/>
        <end position="149"/>
    </location>
</feature>
<feature type="transmembrane region" description="Helical" evidence="5">
    <location>
        <begin position="100"/>
        <end position="123"/>
    </location>
</feature>
<dbReference type="EMBL" id="CAADEZ010000162">
    <property type="protein sequence ID" value="VFJ56131.1"/>
    <property type="molecule type" value="Genomic_DNA"/>
</dbReference>
<reference evidence="8" key="1">
    <citation type="submission" date="2019-02" db="EMBL/GenBank/DDBJ databases">
        <authorList>
            <person name="Gruber-Vodicka R. H."/>
            <person name="Seah K. B. B."/>
        </authorList>
    </citation>
    <scope>NUCLEOTIDE SEQUENCE</scope>
    <source>
        <strain evidence="7">BECK_BZ163</strain>
        <strain evidence="8">BECK_BZ164</strain>
        <strain evidence="6">BECK_BZ165</strain>
    </source>
</reference>